<evidence type="ECO:0000313" key="2">
    <source>
        <dbReference type="Proteomes" id="UP000305401"/>
    </source>
</evidence>
<organism evidence="1 2">
    <name type="scientific">Muribaculum caecicola</name>
    <dbReference type="NCBI Taxonomy" id="3038144"/>
    <lineage>
        <taxon>Bacteria</taxon>
        <taxon>Pseudomonadati</taxon>
        <taxon>Bacteroidota</taxon>
        <taxon>Bacteroidia</taxon>
        <taxon>Bacteroidales</taxon>
        <taxon>Muribaculaceae</taxon>
        <taxon>Muribaculum</taxon>
    </lineage>
</organism>
<protein>
    <submittedName>
        <fullName evidence="1">Pyridoxal phosphate-dependent aminotransferase</fullName>
    </submittedName>
</protein>
<name>A0AC61S5H9_9BACT</name>
<keyword evidence="1" id="KW-0808">Transferase</keyword>
<accession>A0AC61S5H9</accession>
<reference evidence="1" key="1">
    <citation type="submission" date="2019-04" db="EMBL/GenBank/DDBJ databases">
        <title>Microbes associate with the intestines of laboratory mice.</title>
        <authorList>
            <person name="Navarre W."/>
            <person name="Wong E."/>
            <person name="Huang K.C."/>
            <person name="Tropini C."/>
            <person name="Ng K."/>
            <person name="Yu B."/>
        </authorList>
    </citation>
    <scope>NUCLEOTIDE SEQUENCE</scope>
    <source>
        <strain evidence="1">NM86_A22</strain>
    </source>
</reference>
<evidence type="ECO:0000313" key="1">
    <source>
        <dbReference type="EMBL" id="THG49994.1"/>
    </source>
</evidence>
<gene>
    <name evidence="1" type="ORF">E5990_06835</name>
</gene>
<keyword evidence="1" id="KW-0032">Aminotransferase</keyword>
<comment type="caution">
    <text evidence="1">The sequence shown here is derived from an EMBL/GenBank/DDBJ whole genome shotgun (WGS) entry which is preliminary data.</text>
</comment>
<dbReference type="Proteomes" id="UP000305401">
    <property type="component" value="Unassembled WGS sequence"/>
</dbReference>
<dbReference type="EMBL" id="SSTG01000076">
    <property type="protein sequence ID" value="THG49994.1"/>
    <property type="molecule type" value="Genomic_DNA"/>
</dbReference>
<proteinExistence type="predicted"/>
<sequence>MGKYDFDAIIDRRGTGALKTDALTEFFGRGDLRALWVADMDFAVAPAIQHALSQRIEHPVYGYASVPQSYWNSITGWLKRRHGWQVNRDDITFVPGIVKGIGYVVNFFTRPGDAVLIQPPVYHPFRLVPEGNGRRLVENPLIPTGNGYRMDLAGLEKAMAEEKPRLMILCNPHNPVGIQWDEDTLCEVARLADKYGVIVISDEIHADLMLYGNRHVPFASVSDAAARVAITFGAPSKTFNIAGLVSSWCVIKNPELRDDFFKWLTVNEFNAPTFIAMQATECAYNQCEDWLDEMLQYIEGTIGAVETLVAELLPQVRVIRPQASFMIWLDCRGLGLDHDTLIDRFVNHAHLALNDGAMFGTQGSGFMRLNIGEPRTVVLDAIRALAAAVR</sequence>
<keyword evidence="2" id="KW-1185">Reference proteome</keyword>